<dbReference type="GO" id="GO:0006412">
    <property type="term" value="P:translation"/>
    <property type="evidence" value="ECO:0007669"/>
    <property type="project" value="UniProtKB-KW"/>
</dbReference>
<dbReference type="Pfam" id="PF05991">
    <property type="entry name" value="NYN_YacP"/>
    <property type="match status" value="1"/>
</dbReference>
<name>A0A7G9GEH7_9FIRM</name>
<evidence type="ECO:0000259" key="6">
    <source>
        <dbReference type="PROSITE" id="PS51722"/>
    </source>
</evidence>
<dbReference type="Pfam" id="PF00679">
    <property type="entry name" value="EFG_C"/>
    <property type="match status" value="1"/>
</dbReference>
<dbReference type="SMART" id="SM00838">
    <property type="entry name" value="EFG_C"/>
    <property type="match status" value="1"/>
</dbReference>
<dbReference type="GO" id="GO:0046677">
    <property type="term" value="P:response to antibiotic"/>
    <property type="evidence" value="ECO:0007669"/>
    <property type="project" value="UniProtKB-KW"/>
</dbReference>
<dbReference type="InterPro" id="IPR027417">
    <property type="entry name" value="P-loop_NTPase"/>
</dbReference>
<dbReference type="InterPro" id="IPR005517">
    <property type="entry name" value="Transl_elong_EFG/EF2_IV"/>
</dbReference>
<dbReference type="InterPro" id="IPR005225">
    <property type="entry name" value="Small_GTP-bd"/>
</dbReference>
<dbReference type="SMART" id="SM00889">
    <property type="entry name" value="EFG_IV"/>
    <property type="match status" value="1"/>
</dbReference>
<organism evidence="7 8">
    <name type="scientific">Wansuia hejianensis</name>
    <dbReference type="NCBI Taxonomy" id="2763667"/>
    <lineage>
        <taxon>Bacteria</taxon>
        <taxon>Bacillati</taxon>
        <taxon>Bacillota</taxon>
        <taxon>Clostridia</taxon>
        <taxon>Lachnospirales</taxon>
        <taxon>Lachnospiraceae</taxon>
        <taxon>Wansuia</taxon>
    </lineage>
</organism>
<dbReference type="Gene3D" id="3.30.70.870">
    <property type="entry name" value="Elongation Factor G (Translational Gtpase), domain 3"/>
    <property type="match status" value="1"/>
</dbReference>
<dbReference type="InterPro" id="IPR031157">
    <property type="entry name" value="G_TR_CS"/>
</dbReference>
<evidence type="ECO:0000256" key="4">
    <source>
        <dbReference type="ARBA" id="ARBA00023251"/>
    </source>
</evidence>
<dbReference type="Gene3D" id="2.40.30.10">
    <property type="entry name" value="Translation factors"/>
    <property type="match status" value="1"/>
</dbReference>
<dbReference type="InterPro" id="IPR010298">
    <property type="entry name" value="YacP-like"/>
</dbReference>
<feature type="compositionally biased region" description="Basic and acidic residues" evidence="5">
    <location>
        <begin position="700"/>
        <end position="712"/>
    </location>
</feature>
<evidence type="ECO:0000256" key="2">
    <source>
        <dbReference type="ARBA" id="ARBA00022917"/>
    </source>
</evidence>
<dbReference type="AlphaFoldDB" id="A0A7G9GEH7"/>
<dbReference type="Gene3D" id="3.30.70.240">
    <property type="match status" value="1"/>
</dbReference>
<dbReference type="PRINTS" id="PR00315">
    <property type="entry name" value="ELONGATNFCT"/>
</dbReference>
<dbReference type="Pfam" id="PF03764">
    <property type="entry name" value="EFG_IV"/>
    <property type="match status" value="1"/>
</dbReference>
<dbReference type="Gene3D" id="3.40.50.300">
    <property type="entry name" value="P-loop containing nucleotide triphosphate hydrolases"/>
    <property type="match status" value="1"/>
</dbReference>
<dbReference type="Gene3D" id="3.30.230.10">
    <property type="match status" value="1"/>
</dbReference>
<evidence type="ECO:0000256" key="3">
    <source>
        <dbReference type="ARBA" id="ARBA00023134"/>
    </source>
</evidence>
<dbReference type="PROSITE" id="PS51722">
    <property type="entry name" value="G_TR_2"/>
    <property type="match status" value="1"/>
</dbReference>
<dbReference type="Proteomes" id="UP000515860">
    <property type="component" value="Chromosome"/>
</dbReference>
<dbReference type="CDD" id="cd03711">
    <property type="entry name" value="Tet_C"/>
    <property type="match status" value="1"/>
</dbReference>
<evidence type="ECO:0000313" key="7">
    <source>
        <dbReference type="EMBL" id="QNM09209.1"/>
    </source>
</evidence>
<dbReference type="RefSeq" id="WP_118642254.1">
    <property type="nucleotide sequence ID" value="NZ_CP060635.1"/>
</dbReference>
<dbReference type="Pfam" id="PF14492">
    <property type="entry name" value="EFG_III"/>
    <property type="match status" value="1"/>
</dbReference>
<evidence type="ECO:0000313" key="8">
    <source>
        <dbReference type="Proteomes" id="UP000515860"/>
    </source>
</evidence>
<dbReference type="InterPro" id="IPR035647">
    <property type="entry name" value="EFG_III/V"/>
</dbReference>
<dbReference type="InterPro" id="IPR041095">
    <property type="entry name" value="EFG_II"/>
</dbReference>
<gene>
    <name evidence="7" type="ORF">H9Q79_02640</name>
</gene>
<feature type="domain" description="Tr-type G" evidence="6">
    <location>
        <begin position="3"/>
        <end position="231"/>
    </location>
</feature>
<dbReference type="Pfam" id="PF00009">
    <property type="entry name" value="GTP_EFTU"/>
    <property type="match status" value="1"/>
</dbReference>
<dbReference type="SUPFAM" id="SSF52540">
    <property type="entry name" value="P-loop containing nucleoside triphosphate hydrolases"/>
    <property type="match status" value="1"/>
</dbReference>
<dbReference type="NCBIfam" id="TIGR00231">
    <property type="entry name" value="small_GTP"/>
    <property type="match status" value="1"/>
</dbReference>
<dbReference type="GO" id="GO:0003924">
    <property type="term" value="F:GTPase activity"/>
    <property type="evidence" value="ECO:0007669"/>
    <property type="project" value="InterPro"/>
</dbReference>
<dbReference type="InterPro" id="IPR020568">
    <property type="entry name" value="Ribosomal_Su5_D2-typ_SF"/>
</dbReference>
<dbReference type="InterPro" id="IPR009000">
    <property type="entry name" value="Transl_B-barrel_sf"/>
</dbReference>
<dbReference type="EMBL" id="CP060635">
    <property type="protein sequence ID" value="QNM09209.1"/>
    <property type="molecule type" value="Genomic_DNA"/>
</dbReference>
<keyword evidence="3" id="KW-0342">GTP-binding</keyword>
<feature type="region of interest" description="Disordered" evidence="5">
    <location>
        <begin position="651"/>
        <end position="682"/>
    </location>
</feature>
<dbReference type="InterPro" id="IPR000640">
    <property type="entry name" value="EFG_V-like"/>
</dbReference>
<dbReference type="GO" id="GO:0005525">
    <property type="term" value="F:GTP binding"/>
    <property type="evidence" value="ECO:0007669"/>
    <property type="project" value="UniProtKB-KW"/>
</dbReference>
<dbReference type="PANTHER" id="PTHR43261">
    <property type="entry name" value="TRANSLATION ELONGATION FACTOR G-RELATED"/>
    <property type="match status" value="1"/>
</dbReference>
<keyword evidence="4" id="KW-0046">Antibiotic resistance</keyword>
<evidence type="ECO:0000256" key="5">
    <source>
        <dbReference type="SAM" id="MobiDB-lite"/>
    </source>
</evidence>
<keyword evidence="2" id="KW-0648">Protein biosynthesis</keyword>
<evidence type="ECO:0000256" key="1">
    <source>
        <dbReference type="ARBA" id="ARBA00022741"/>
    </source>
</evidence>
<protein>
    <submittedName>
        <fullName evidence="7">NYN domain-containing protein</fullName>
    </submittedName>
</protein>
<dbReference type="SUPFAM" id="SSF50447">
    <property type="entry name" value="Translation proteins"/>
    <property type="match status" value="1"/>
</dbReference>
<dbReference type="KEGG" id="whj:H9Q79_02640"/>
<dbReference type="GO" id="GO:0032790">
    <property type="term" value="P:ribosome disassembly"/>
    <property type="evidence" value="ECO:0007669"/>
    <property type="project" value="TreeGrafter"/>
</dbReference>
<dbReference type="SUPFAM" id="SSF54211">
    <property type="entry name" value="Ribosomal protein S5 domain 2-like"/>
    <property type="match status" value="1"/>
</dbReference>
<dbReference type="InterPro" id="IPR000795">
    <property type="entry name" value="T_Tr_GTP-bd_dom"/>
</dbReference>
<dbReference type="CDD" id="cd10912">
    <property type="entry name" value="PIN_YacP-like"/>
    <property type="match status" value="1"/>
</dbReference>
<keyword evidence="8" id="KW-1185">Reference proteome</keyword>
<proteinExistence type="predicted"/>
<sequence>MENRHLVIGILAHVDAGKTTLSEGLLYLTGSIRKMGRVDHQDAFLDTYELEKARGITIFSKQAEFSLGDCGITLLDTPGHVDFSPEMERTLQVLDYAVLVISAADGVQGQVRILWKLLKRYGIPVFLFINKMDQPGTDREAVLQQLRQELDGRCMDFGADLRGEQQQEDLAVCEEGLLERYLDGEPVRASDIRKLIRERKVFPCYFGSALKMQGVDQFLDGLREYMQCLPCPGEFGARVFKISRDGQGNRLTWMKITGGSLKVKALLSGRDGEETWEEKADQLRVYSGSGFRLVQSAEAGMVCAVTGLSHTRVGEGLGAETNGEQELLEPVLTYRLILPEDADQNSALKNLRLLEEEEPMLHVSCEEKTGEIFVQVMGQVQMDILKQLMKERYGISVGFGEGTIVYKETIRKPVEGVGHFEPLRHYAEVHLLLEPGEPGSGLQFDSSCREDVLDKNWQRLVLTHLEERHHRGVLTGSEITDMKITLLTGRAHQKHTEGGDFRQATYRAVRQGLMMAENVLLEPVYELRLELPAENLGRALSDLQRMGGTTEPPESDGTRALVKGSVPAASLGNYQEEVTAYTRGQGRMFCSLKGYEPCHNPEEVIEQRQYRPDQDLDQPSGSVFCSHGAGVVVPWNQVREHMHIDSGWEAEAEKPVPEEEQGGDAAGGTGVRKAGKSSWKEDNHRFAAQEKELQEIFERTFRTSGKEDEKKPGWKRPGAGKRAGTSGGSGMDGRVRTSAAGKKPEKEYLLVDGYNIIFAWEELKLLAEVNIDSARDRLMDILSNYQGYRPCTLILVFDAYKVSGGQGEVMKYHNIYVVYTKEAETADQYIEKTVHEIGRRYQVTVATSDALEQVIILGAGAVRMSAAGLLDEIRNAEQEVRSEYLDRKNGEKNYLLDGAPEEVAKTMEAVRLGKKEL</sequence>
<dbReference type="InterPro" id="IPR035650">
    <property type="entry name" value="Tet_C"/>
</dbReference>
<dbReference type="PROSITE" id="PS00301">
    <property type="entry name" value="G_TR_1"/>
    <property type="match status" value="1"/>
</dbReference>
<dbReference type="InterPro" id="IPR014721">
    <property type="entry name" value="Ribsml_uS5_D2-typ_fold_subgr"/>
</dbReference>
<feature type="region of interest" description="Disordered" evidence="5">
    <location>
        <begin position="700"/>
        <end position="739"/>
    </location>
</feature>
<keyword evidence="1" id="KW-0547">Nucleotide-binding</keyword>
<dbReference type="SUPFAM" id="SSF54980">
    <property type="entry name" value="EF-G C-terminal domain-like"/>
    <property type="match status" value="2"/>
</dbReference>
<accession>A0A7G9GEH7</accession>
<dbReference type="PRINTS" id="PR01037">
    <property type="entry name" value="TCRTETOQM"/>
</dbReference>
<dbReference type="PANTHER" id="PTHR43261:SF1">
    <property type="entry name" value="RIBOSOME-RELEASING FACTOR 2, MITOCHONDRIAL"/>
    <property type="match status" value="1"/>
</dbReference>
<reference evidence="7 8" key="1">
    <citation type="submission" date="2020-08" db="EMBL/GenBank/DDBJ databases">
        <authorList>
            <person name="Liu C."/>
            <person name="Sun Q."/>
        </authorList>
    </citation>
    <scope>NUCLEOTIDE SEQUENCE [LARGE SCALE GENOMIC DNA]</scope>
    <source>
        <strain evidence="7 8">NSJ-29</strain>
    </source>
</reference>